<accession>A0A7J7J960</accession>
<protein>
    <submittedName>
        <fullName evidence="2">Uncharacterized protein</fullName>
    </submittedName>
</protein>
<evidence type="ECO:0000313" key="3">
    <source>
        <dbReference type="Proteomes" id="UP000593567"/>
    </source>
</evidence>
<dbReference type="InterPro" id="IPR036259">
    <property type="entry name" value="MFS_trans_sf"/>
</dbReference>
<proteinExistence type="predicted"/>
<dbReference type="Proteomes" id="UP000593567">
    <property type="component" value="Unassembled WGS sequence"/>
</dbReference>
<dbReference type="EMBL" id="VXIV02002876">
    <property type="protein sequence ID" value="KAF6022254.1"/>
    <property type="molecule type" value="Genomic_DNA"/>
</dbReference>
<dbReference type="AlphaFoldDB" id="A0A7J7J960"/>
<keyword evidence="1" id="KW-0472">Membrane</keyword>
<sequence length="150" mass="17226">MYALLNKSSSLSAYFIPNSFHITSIEYAYFESPINMQGIVMGLLWLARGIGNLIGIALLYRFQYSENILSSSKYLDCNRFDWYFFILAIFMLIFSFIFICISKCCDLSLDSVIVETHRRRNNSETESASATPQLPRRRAVIPVNFESSAE</sequence>
<organism evidence="2 3">
    <name type="scientific">Bugula neritina</name>
    <name type="common">Brown bryozoan</name>
    <name type="synonym">Sertularia neritina</name>
    <dbReference type="NCBI Taxonomy" id="10212"/>
    <lineage>
        <taxon>Eukaryota</taxon>
        <taxon>Metazoa</taxon>
        <taxon>Spiralia</taxon>
        <taxon>Lophotrochozoa</taxon>
        <taxon>Bryozoa</taxon>
        <taxon>Gymnolaemata</taxon>
        <taxon>Cheilostomatida</taxon>
        <taxon>Flustrina</taxon>
        <taxon>Buguloidea</taxon>
        <taxon>Bugulidae</taxon>
        <taxon>Bugula</taxon>
    </lineage>
</organism>
<dbReference type="SUPFAM" id="SSF103473">
    <property type="entry name" value="MFS general substrate transporter"/>
    <property type="match status" value="1"/>
</dbReference>
<evidence type="ECO:0000313" key="2">
    <source>
        <dbReference type="EMBL" id="KAF6022254.1"/>
    </source>
</evidence>
<gene>
    <name evidence="2" type="ORF">EB796_019439</name>
</gene>
<feature type="transmembrane region" description="Helical" evidence="1">
    <location>
        <begin position="42"/>
        <end position="62"/>
    </location>
</feature>
<name>A0A7J7J960_BUGNE</name>
<feature type="transmembrane region" description="Helical" evidence="1">
    <location>
        <begin position="82"/>
        <end position="101"/>
    </location>
</feature>
<evidence type="ECO:0000256" key="1">
    <source>
        <dbReference type="SAM" id="Phobius"/>
    </source>
</evidence>
<keyword evidence="1" id="KW-1133">Transmembrane helix</keyword>
<dbReference type="Gene3D" id="1.20.1250.20">
    <property type="entry name" value="MFS general substrate transporter like domains"/>
    <property type="match status" value="1"/>
</dbReference>
<keyword evidence="1" id="KW-0812">Transmembrane</keyword>
<comment type="caution">
    <text evidence="2">The sequence shown here is derived from an EMBL/GenBank/DDBJ whole genome shotgun (WGS) entry which is preliminary data.</text>
</comment>
<keyword evidence="3" id="KW-1185">Reference proteome</keyword>
<reference evidence="2" key="1">
    <citation type="submission" date="2020-06" db="EMBL/GenBank/DDBJ databases">
        <title>Draft genome of Bugula neritina, a colonial animal packing powerful symbionts and potential medicines.</title>
        <authorList>
            <person name="Rayko M."/>
        </authorList>
    </citation>
    <scope>NUCLEOTIDE SEQUENCE [LARGE SCALE GENOMIC DNA]</scope>
    <source>
        <strain evidence="2">Kwan_BN1</strain>
    </source>
</reference>